<dbReference type="AlphaFoldDB" id="A0AAV9VK17"/>
<evidence type="ECO:0000313" key="6">
    <source>
        <dbReference type="Proteomes" id="UP001373714"/>
    </source>
</evidence>
<proteinExistence type="predicted"/>
<name>A0AAV9VK17_9PEZI</name>
<dbReference type="PROSITE" id="PS50005">
    <property type="entry name" value="TPR"/>
    <property type="match status" value="1"/>
</dbReference>
<keyword evidence="1" id="KW-0677">Repeat</keyword>
<evidence type="ECO:0000256" key="4">
    <source>
        <dbReference type="SAM" id="MobiDB-lite"/>
    </source>
</evidence>
<reference evidence="5 6" key="1">
    <citation type="submission" date="2019-10" db="EMBL/GenBank/DDBJ databases">
        <authorList>
            <person name="Palmer J.M."/>
        </authorList>
    </citation>
    <scope>NUCLEOTIDE SEQUENCE [LARGE SCALE GENOMIC DNA]</scope>
    <source>
        <strain evidence="5 6">TWF730</strain>
    </source>
</reference>
<evidence type="ECO:0000256" key="3">
    <source>
        <dbReference type="PROSITE-ProRule" id="PRU00339"/>
    </source>
</evidence>
<dbReference type="SUPFAM" id="SSF48452">
    <property type="entry name" value="TPR-like"/>
    <property type="match status" value="1"/>
</dbReference>
<dbReference type="Proteomes" id="UP001373714">
    <property type="component" value="Unassembled WGS sequence"/>
</dbReference>
<feature type="region of interest" description="Disordered" evidence="4">
    <location>
        <begin position="327"/>
        <end position="348"/>
    </location>
</feature>
<dbReference type="PANTHER" id="PTHR16193">
    <property type="entry name" value="TETRATRICOPEPTIDE REPEAT PROTEIN 27"/>
    <property type="match status" value="1"/>
</dbReference>
<organism evidence="5 6">
    <name type="scientific">Orbilia blumenaviensis</name>
    <dbReference type="NCBI Taxonomy" id="1796055"/>
    <lineage>
        <taxon>Eukaryota</taxon>
        <taxon>Fungi</taxon>
        <taxon>Dikarya</taxon>
        <taxon>Ascomycota</taxon>
        <taxon>Pezizomycotina</taxon>
        <taxon>Orbiliomycetes</taxon>
        <taxon>Orbiliales</taxon>
        <taxon>Orbiliaceae</taxon>
        <taxon>Orbilia</taxon>
    </lineage>
</organism>
<dbReference type="InterPro" id="IPR011990">
    <property type="entry name" value="TPR-like_helical_dom_sf"/>
</dbReference>
<feature type="repeat" description="TPR" evidence="3">
    <location>
        <begin position="643"/>
        <end position="676"/>
    </location>
</feature>
<gene>
    <name evidence="5" type="ORF">TWF730_006020</name>
</gene>
<sequence length="988" mass="108996">MPAATLPSSLPLELALLTSTPLPPSPLSSLQSHLTALSAGDYLTILTSPLAASLLRPTSLSSLPTNDLVANYKSHLKTAIATSSSHRLELLILGIASLQAYLQTTSTGPPLPLKEVELLPQSISSDKAVKALKDALVRELSVDGEAAYHLLPYPVVFTLAKEVLTSSVLLGRDDADAEGLVTAKWWRIRVNFAHQRILREVSSSLHDDIYSDLAELEKLIFPDGGDDDNGGSTGAAAAAGFSAKVTSDLKARYLVERSTIHSFYGYDAKVRKDLEAAAAVTGLQYAITGRLGKRTKFQVDDISQLVVLAKSTEEYEGGAAPKTISYVQDGEPKKEEPEPTVGDDKKVMPTQFDLNDDTLLEAISFTPVTAEILEAAALPPSLSALDPSSQPTLQPIDSIILLHLAESIKNTNPADGLTREQMSPYAERVLQHSTNWSIHTMGLLVRSRLEAYRSRTVERSLLQLQVVVDQIVAATASEDNTADVSTFLPKPKEDESASVSERLEFAFPLGLPTRWGVEAELAARWVDMGGLRTAVGIYERLGMWAEVALCWAAVEKEEKAVGVVRRMLFEGELPRADDDIEPDIGGDEDLDEEIIITDDDEIEPVERDPPPPEAPRLWCILGELEKNPDHFRKAWEVSGRRYARAQRSLGVYHLRKKEYSEAIAAYKLALKSNPLNGPAWFQCGCAMLEVADWDGAVEAFMRVIGIDDTDAEGWSNLATALLRRGKVKVVEGEKNTIILDDEEGEEEEGVAGKSEEELVNEGKIQALMALKKAVGLKNTNWQMWENVLVIAASLRPPNWGDMQMALRRIIEIRGQKEGETCLDVELLEMLVKNVVTNYEKEELGRPGLVRMVVDLVDTKVVPLITGDERLWRIVGKLAVWRGKWSSVIEASEKMFRVVNGRYEVRTDKKSWDQLVEATEEIVDIYRKYGGMERSEGLGAGSGAVVMKDWKFKARSLVRNVLAKGRKAGWEDEDRATWGKLEKLSEELK</sequence>
<keyword evidence="2 3" id="KW-0802">TPR repeat</keyword>
<feature type="compositionally biased region" description="Basic and acidic residues" evidence="4">
    <location>
        <begin position="330"/>
        <end position="347"/>
    </location>
</feature>
<accession>A0AAV9VK17</accession>
<dbReference type="PANTHER" id="PTHR16193:SF0">
    <property type="entry name" value="TETRATRICOPEPTIDE REPEAT PROTEIN 27"/>
    <property type="match status" value="1"/>
</dbReference>
<dbReference type="EMBL" id="JAVHNS010000002">
    <property type="protein sequence ID" value="KAK6362325.1"/>
    <property type="molecule type" value="Genomic_DNA"/>
</dbReference>
<evidence type="ECO:0000256" key="2">
    <source>
        <dbReference type="ARBA" id="ARBA00022803"/>
    </source>
</evidence>
<comment type="caution">
    <text evidence="5">The sequence shown here is derived from an EMBL/GenBank/DDBJ whole genome shotgun (WGS) entry which is preliminary data.</text>
</comment>
<protein>
    <recommendedName>
        <fullName evidence="7">TPR repeat-containing protein</fullName>
    </recommendedName>
</protein>
<dbReference type="InterPro" id="IPR019734">
    <property type="entry name" value="TPR_rpt"/>
</dbReference>
<dbReference type="Gene3D" id="1.25.40.10">
    <property type="entry name" value="Tetratricopeptide repeat domain"/>
    <property type="match status" value="1"/>
</dbReference>
<dbReference type="InterPro" id="IPR044244">
    <property type="entry name" value="TTC27/Emw1"/>
</dbReference>
<evidence type="ECO:0000256" key="1">
    <source>
        <dbReference type="ARBA" id="ARBA00022737"/>
    </source>
</evidence>
<evidence type="ECO:0000313" key="5">
    <source>
        <dbReference type="EMBL" id="KAK6362325.1"/>
    </source>
</evidence>
<evidence type="ECO:0008006" key="7">
    <source>
        <dbReference type="Google" id="ProtNLM"/>
    </source>
</evidence>
<dbReference type="SMART" id="SM00028">
    <property type="entry name" value="TPR"/>
    <property type="match status" value="2"/>
</dbReference>
<keyword evidence="6" id="KW-1185">Reference proteome</keyword>